<dbReference type="GeneID" id="25732075"/>
<sequence length="445" mass="47483">MRPRTAAAPGTAGVAGLSLAAQTQYTLAAAAAALALRKLGRLACDADPISAAVPTPVAAGASDAWLCDRLAALRSGWLETDAVNLAALLLAGLAAAALLLRLAHRLLLKPRVYIVDFAVHKPDPSWLFSRADVRRLATDNGQIAPDDIDFMDKLAYRSGLADRTAIVPAIQRNMDHRPGIECARQEFEDTCFSAVAELLEKTGVRPSQIKFVVTNSSLFNPTPSLSAAVVNRFRMSDETINYSLGGMGCSAGVLAVDLARELLQNNPGSYALVVSHENITNSYYTGADKSMLIANTLFRANGAAVLLSSRPSDAGAAKYTLRHVVRTNMAADDEAYRCVWQTDDAAHNQGVSLKKELIAVAGRAVARNMARLGPLVLPAREQAKYAARALLRAALRAAPKKLSAALPIPDVWRKPYTPDFSSAFDAACIHTGGRGLQRLVRAGVY</sequence>
<gene>
    <name evidence="3" type="ORF">MNEG_14506</name>
</gene>
<protein>
    <submittedName>
        <fullName evidence="3">3-ketoacyl-CoA synthase 19</fullName>
        <ecNumber evidence="3">2.3.1.-</ecNumber>
    </submittedName>
</protein>
<keyword evidence="1" id="KW-0472">Membrane</keyword>
<keyword evidence="1" id="KW-1133">Transmembrane helix</keyword>
<accession>A0A0D2LV08</accession>
<keyword evidence="1" id="KW-0812">Transmembrane</keyword>
<dbReference type="OrthoDB" id="329835at2759"/>
<name>A0A0D2LV08_9CHLO</name>
<proteinExistence type="predicted"/>
<dbReference type="SUPFAM" id="SSF53901">
    <property type="entry name" value="Thiolase-like"/>
    <property type="match status" value="1"/>
</dbReference>
<dbReference type="InterPro" id="IPR012392">
    <property type="entry name" value="3-ktacl-CoA_syn"/>
</dbReference>
<dbReference type="InterPro" id="IPR013601">
    <property type="entry name" value="FAE1_typ3_polyketide_synth"/>
</dbReference>
<feature type="transmembrane region" description="Helical" evidence="1">
    <location>
        <begin position="82"/>
        <end position="103"/>
    </location>
</feature>
<dbReference type="GO" id="GO:0016747">
    <property type="term" value="F:acyltransferase activity, transferring groups other than amino-acyl groups"/>
    <property type="evidence" value="ECO:0007669"/>
    <property type="project" value="InterPro"/>
</dbReference>
<evidence type="ECO:0000313" key="4">
    <source>
        <dbReference type="Proteomes" id="UP000054498"/>
    </source>
</evidence>
<dbReference type="RefSeq" id="XP_013892476.1">
    <property type="nucleotide sequence ID" value="XM_014037022.1"/>
</dbReference>
<keyword evidence="4" id="KW-1185">Reference proteome</keyword>
<evidence type="ECO:0000256" key="1">
    <source>
        <dbReference type="SAM" id="Phobius"/>
    </source>
</evidence>
<dbReference type="KEGG" id="mng:MNEG_14506"/>
<evidence type="ECO:0000259" key="2">
    <source>
        <dbReference type="Pfam" id="PF08392"/>
    </source>
</evidence>
<dbReference type="AlphaFoldDB" id="A0A0D2LV08"/>
<reference evidence="3 4" key="1">
    <citation type="journal article" date="2013" name="BMC Genomics">
        <title>Reconstruction of the lipid metabolism for the microalga Monoraphidium neglectum from its genome sequence reveals characteristics suitable for biofuel production.</title>
        <authorList>
            <person name="Bogen C."/>
            <person name="Al-Dilaimi A."/>
            <person name="Albersmeier A."/>
            <person name="Wichmann J."/>
            <person name="Grundmann M."/>
            <person name="Rupp O."/>
            <person name="Lauersen K.J."/>
            <person name="Blifernez-Klassen O."/>
            <person name="Kalinowski J."/>
            <person name="Goesmann A."/>
            <person name="Mussgnug J.H."/>
            <person name="Kruse O."/>
        </authorList>
    </citation>
    <scope>NUCLEOTIDE SEQUENCE [LARGE SCALE GENOMIC DNA]</scope>
    <source>
        <strain evidence="3 4">SAG 48.87</strain>
    </source>
</reference>
<dbReference type="PANTHER" id="PTHR31561">
    <property type="entry name" value="3-KETOACYL-COA SYNTHASE"/>
    <property type="match status" value="1"/>
</dbReference>
<dbReference type="EC" id="2.3.1.-" evidence="3"/>
<dbReference type="InterPro" id="IPR016039">
    <property type="entry name" value="Thiolase-like"/>
</dbReference>
<dbReference type="EMBL" id="KK104759">
    <property type="protein sequence ID" value="KIY93456.1"/>
    <property type="molecule type" value="Genomic_DNA"/>
</dbReference>
<dbReference type="Proteomes" id="UP000054498">
    <property type="component" value="Unassembled WGS sequence"/>
</dbReference>
<keyword evidence="3" id="KW-0808">Transferase</keyword>
<keyword evidence="3" id="KW-0012">Acyltransferase</keyword>
<dbReference type="GO" id="GO:0016020">
    <property type="term" value="C:membrane"/>
    <property type="evidence" value="ECO:0007669"/>
    <property type="project" value="InterPro"/>
</dbReference>
<dbReference type="Pfam" id="PF08392">
    <property type="entry name" value="FAE1_CUT1_RppA"/>
    <property type="match status" value="1"/>
</dbReference>
<dbReference type="GO" id="GO:0006633">
    <property type="term" value="P:fatty acid biosynthetic process"/>
    <property type="evidence" value="ECO:0007669"/>
    <property type="project" value="InterPro"/>
</dbReference>
<dbReference type="STRING" id="145388.A0A0D2LV08"/>
<dbReference type="Gene3D" id="3.40.47.10">
    <property type="match status" value="1"/>
</dbReference>
<organism evidence="3 4">
    <name type="scientific">Monoraphidium neglectum</name>
    <dbReference type="NCBI Taxonomy" id="145388"/>
    <lineage>
        <taxon>Eukaryota</taxon>
        <taxon>Viridiplantae</taxon>
        <taxon>Chlorophyta</taxon>
        <taxon>core chlorophytes</taxon>
        <taxon>Chlorophyceae</taxon>
        <taxon>CS clade</taxon>
        <taxon>Sphaeropleales</taxon>
        <taxon>Selenastraceae</taxon>
        <taxon>Monoraphidium</taxon>
    </lineage>
</organism>
<feature type="domain" description="FAE" evidence="2">
    <location>
        <begin position="111"/>
        <end position="392"/>
    </location>
</feature>
<evidence type="ECO:0000313" key="3">
    <source>
        <dbReference type="EMBL" id="KIY93456.1"/>
    </source>
</evidence>